<dbReference type="Proteomes" id="UP000829398">
    <property type="component" value="Chromosome 9"/>
</dbReference>
<reference evidence="2" key="1">
    <citation type="journal article" date="2023" name="Hortic. Res.">
        <title>A chromosome-level phased genome enabling allele-level studies in sweet orange: a case study on citrus Huanglongbing tolerance.</title>
        <authorList>
            <person name="Wu B."/>
            <person name="Yu Q."/>
            <person name="Deng Z."/>
            <person name="Duan Y."/>
            <person name="Luo F."/>
            <person name="Gmitter F. Jr."/>
        </authorList>
    </citation>
    <scope>NUCLEOTIDE SEQUENCE [LARGE SCALE GENOMIC DNA]</scope>
    <source>
        <strain evidence="2">cv. Valencia</strain>
    </source>
</reference>
<accession>A0ACB8HUM7</accession>
<organism evidence="1 2">
    <name type="scientific">Citrus sinensis</name>
    <name type="common">Sweet orange</name>
    <name type="synonym">Citrus aurantium var. sinensis</name>
    <dbReference type="NCBI Taxonomy" id="2711"/>
    <lineage>
        <taxon>Eukaryota</taxon>
        <taxon>Viridiplantae</taxon>
        <taxon>Streptophyta</taxon>
        <taxon>Embryophyta</taxon>
        <taxon>Tracheophyta</taxon>
        <taxon>Spermatophyta</taxon>
        <taxon>Magnoliopsida</taxon>
        <taxon>eudicotyledons</taxon>
        <taxon>Gunneridae</taxon>
        <taxon>Pentapetalae</taxon>
        <taxon>rosids</taxon>
        <taxon>malvids</taxon>
        <taxon>Sapindales</taxon>
        <taxon>Rutaceae</taxon>
        <taxon>Aurantioideae</taxon>
        <taxon>Citrus</taxon>
    </lineage>
</organism>
<sequence>MCCRDRLPSVARIASHSSFNKGRQRVVSSFKNARHQTGFAITSEGGQHYNGKMTEFVVLSCIVAATGGLIFGNDIGISTIFEEIFPKVYRKMKEDTNISNYSKFDSQLLTTFTSSLYIAGLIASLFASSVTRAFGRKASILVRSTAFLAGAAFNIYMLIFGRVLLGVGIGFANQSVPLYLSEMAPPKNRGAFNIGFQVCVATAVLSANLLNYGTQKIKGGWGWRISLAMAAAPASILTIGAIFLPETPNSKIQRSDDHQKAQKMLQRIRGISDVKAELNDLIRASSTSKSITQPFKNIIQRKYRPQPVMAILIPFFQQVTGINIVGLYSPVLFRTLKLGESTSLLLSAVVAGGMGTVLAIISMILADKFGRKVLFLVGGMQMLVSQVIIGSIMAAQLGDHGGCSEGYAYLILVLVCLCSSGYCYSWGPLAWLVPSEIFPLEIRSAGQSITVAVNFVFTFLTAQTFLPMLCHFKAGIFFFFGGLVLIMTSFVHFFLPETKNVPIEQMNKVWREHWFWMKIVEDVGEENKKIQQAL</sequence>
<evidence type="ECO:0000313" key="1">
    <source>
        <dbReference type="EMBL" id="KAH9678530.1"/>
    </source>
</evidence>
<evidence type="ECO:0000313" key="2">
    <source>
        <dbReference type="Proteomes" id="UP000829398"/>
    </source>
</evidence>
<dbReference type="EMBL" id="CM039178">
    <property type="protein sequence ID" value="KAH9678530.1"/>
    <property type="molecule type" value="Genomic_DNA"/>
</dbReference>
<protein>
    <submittedName>
        <fullName evidence="1">MFS domain-containing protein</fullName>
    </submittedName>
</protein>
<keyword evidence="2" id="KW-1185">Reference proteome</keyword>
<comment type="caution">
    <text evidence="1">The sequence shown here is derived from an EMBL/GenBank/DDBJ whole genome shotgun (WGS) entry which is preliminary data.</text>
</comment>
<proteinExistence type="predicted"/>
<gene>
    <name evidence="1" type="ORF">KPL71_025749</name>
</gene>
<name>A0ACB8HUM7_CITSI</name>